<name>A0A6P4ZNN8_BRABE</name>
<dbReference type="Proteomes" id="UP000515135">
    <property type="component" value="Unplaced"/>
</dbReference>
<reference evidence="3" key="1">
    <citation type="submission" date="2025-08" db="UniProtKB">
        <authorList>
            <consortium name="RefSeq"/>
        </authorList>
    </citation>
    <scope>IDENTIFICATION</scope>
    <source>
        <tissue evidence="3">Gonad</tissue>
    </source>
</reference>
<dbReference type="SUPFAM" id="SSF47986">
    <property type="entry name" value="DEATH domain"/>
    <property type="match status" value="2"/>
</dbReference>
<dbReference type="PANTHER" id="PTHR22845:SF5">
    <property type="entry name" value="APOPTOTIC PROTEASE-ACTIVATING FACTOR 1"/>
    <property type="match status" value="1"/>
</dbReference>
<evidence type="ECO:0000259" key="1">
    <source>
        <dbReference type="PROSITE" id="PS50209"/>
    </source>
</evidence>
<dbReference type="PANTHER" id="PTHR22845">
    <property type="entry name" value="APOPTOTIC PROTEASE-ACTIVATING FACTOR 1"/>
    <property type="match status" value="1"/>
</dbReference>
<accession>A0A6P4ZNN8</accession>
<dbReference type="Pfam" id="PF00931">
    <property type="entry name" value="NB-ARC"/>
    <property type="match status" value="1"/>
</dbReference>
<dbReference type="InterPro" id="IPR027417">
    <property type="entry name" value="P-loop_NTPase"/>
</dbReference>
<keyword evidence="2" id="KW-1185">Reference proteome</keyword>
<dbReference type="RefSeq" id="XP_019638413.1">
    <property type="nucleotide sequence ID" value="XM_019782854.1"/>
</dbReference>
<feature type="domain" description="CARD" evidence="1">
    <location>
        <begin position="129"/>
        <end position="177"/>
    </location>
</feature>
<dbReference type="AlphaFoldDB" id="A0A6P4ZNN8"/>
<evidence type="ECO:0000313" key="3">
    <source>
        <dbReference type="RefSeq" id="XP_019638413.1"/>
    </source>
</evidence>
<dbReference type="OrthoDB" id="10031931at2759"/>
<dbReference type="GO" id="GO:0042981">
    <property type="term" value="P:regulation of apoptotic process"/>
    <property type="evidence" value="ECO:0007669"/>
    <property type="project" value="InterPro"/>
</dbReference>
<dbReference type="InterPro" id="IPR001315">
    <property type="entry name" value="CARD"/>
</dbReference>
<evidence type="ECO:0000313" key="2">
    <source>
        <dbReference type="Proteomes" id="UP000515135"/>
    </source>
</evidence>
<dbReference type="PROSITE" id="PS50209">
    <property type="entry name" value="CARD"/>
    <property type="match status" value="2"/>
</dbReference>
<proteinExistence type="predicted"/>
<sequence length="364" mass="41038">MEKTHNEKLRKHHRRLKCTIRAHHITGSLKEKGVLTDDDVDKIYDEATDEKRTERLLFILARRSSSAFEAFIQSLKEVQRQGTCLYEDIVRLLEGADPDQGTDEDKWTHVQSQIKGYIAKRLDPNKACDDLTKSHILTEEESNIIQEEKTPFEKAKSLLCVLSTKGQSAFLALCRVLHAQGLEDIVSFLNQASVGDTLKPVTNVPEPVEHFVKTNDATKVEQALGTSNNPSNIVVSGIPKSGKTQITRWIAKQFLHHHPTAVVWALDGQNRQTLLASKRKLLEALNAEVTDEEDVTKVDECLDQALQNRGTPVLLIVDDLEDGTLLTPTLLRERIQSRVLILTRQEELQLPDETPWPCNLQGLP</sequence>
<dbReference type="KEGG" id="bbel:109480624"/>
<dbReference type="Pfam" id="PF00619">
    <property type="entry name" value="CARD"/>
    <property type="match status" value="2"/>
</dbReference>
<dbReference type="GeneID" id="109480624"/>
<dbReference type="InterPro" id="IPR002182">
    <property type="entry name" value="NB-ARC"/>
</dbReference>
<dbReference type="CDD" id="cd01671">
    <property type="entry name" value="CARD"/>
    <property type="match status" value="2"/>
</dbReference>
<protein>
    <submittedName>
        <fullName evidence="3">Uncharacterized protein LOC109480624</fullName>
    </submittedName>
</protein>
<feature type="domain" description="CARD" evidence="1">
    <location>
        <begin position="1"/>
        <end position="77"/>
    </location>
</feature>
<dbReference type="SUPFAM" id="SSF52540">
    <property type="entry name" value="P-loop containing nucleoside triphosphate hydrolases"/>
    <property type="match status" value="1"/>
</dbReference>
<dbReference type="Gene3D" id="3.40.50.300">
    <property type="entry name" value="P-loop containing nucleotide triphosphate hydrolases"/>
    <property type="match status" value="1"/>
</dbReference>
<organism evidence="2 3">
    <name type="scientific">Branchiostoma belcheri</name>
    <name type="common">Amphioxus</name>
    <dbReference type="NCBI Taxonomy" id="7741"/>
    <lineage>
        <taxon>Eukaryota</taxon>
        <taxon>Metazoa</taxon>
        <taxon>Chordata</taxon>
        <taxon>Cephalochordata</taxon>
        <taxon>Leptocardii</taxon>
        <taxon>Amphioxiformes</taxon>
        <taxon>Branchiostomatidae</taxon>
        <taxon>Branchiostoma</taxon>
    </lineage>
</organism>
<dbReference type="InterPro" id="IPR011029">
    <property type="entry name" value="DEATH-like_dom_sf"/>
</dbReference>
<gene>
    <name evidence="3" type="primary">LOC109480624</name>
</gene>
<dbReference type="Gene3D" id="1.10.533.10">
    <property type="entry name" value="Death Domain, Fas"/>
    <property type="match status" value="2"/>
</dbReference>